<evidence type="ECO:0000313" key="3">
    <source>
        <dbReference type="Proteomes" id="UP001165042"/>
    </source>
</evidence>
<dbReference type="AlphaFoldDB" id="A0A9W6V689"/>
<comment type="caution">
    <text evidence="2">The sequence shown here is derived from an EMBL/GenBank/DDBJ whole genome shotgun (WGS) entry which is preliminary data.</text>
</comment>
<gene>
    <name evidence="2" type="ORF">Aglo03_21110</name>
</gene>
<evidence type="ECO:0000256" key="1">
    <source>
        <dbReference type="SAM" id="Phobius"/>
    </source>
</evidence>
<feature type="transmembrane region" description="Helical" evidence="1">
    <location>
        <begin position="41"/>
        <end position="58"/>
    </location>
</feature>
<keyword evidence="3" id="KW-1185">Reference proteome</keyword>
<keyword evidence="1" id="KW-1133">Transmembrane helix</keyword>
<name>A0A9W6V689_9PSEU</name>
<dbReference type="Proteomes" id="UP001165042">
    <property type="component" value="Unassembled WGS sequence"/>
</dbReference>
<organism evidence="2 3">
    <name type="scientific">Actinokineospora globicatena</name>
    <dbReference type="NCBI Taxonomy" id="103729"/>
    <lineage>
        <taxon>Bacteria</taxon>
        <taxon>Bacillati</taxon>
        <taxon>Actinomycetota</taxon>
        <taxon>Actinomycetes</taxon>
        <taxon>Pseudonocardiales</taxon>
        <taxon>Pseudonocardiaceae</taxon>
        <taxon>Actinokineospora</taxon>
    </lineage>
</organism>
<proteinExistence type="predicted"/>
<sequence length="76" mass="8004">MGYSVARANVSKSRVALCMLVALVIAGGVLALTISLEMGSLWIKTLPVTAMVIVYSFAQSSGWLDKKVKDDAGDKG</sequence>
<dbReference type="EMBL" id="BSSD01000002">
    <property type="protein sequence ID" value="GLW91295.1"/>
    <property type="molecule type" value="Genomic_DNA"/>
</dbReference>
<protein>
    <submittedName>
        <fullName evidence="2">Uncharacterized protein</fullName>
    </submittedName>
</protein>
<keyword evidence="1" id="KW-0812">Transmembrane</keyword>
<accession>A0A9W6V689</accession>
<reference evidence="2" key="1">
    <citation type="submission" date="2023-02" db="EMBL/GenBank/DDBJ databases">
        <title>Actinokineospora globicatena NBRC 15670.</title>
        <authorList>
            <person name="Ichikawa N."/>
            <person name="Sato H."/>
            <person name="Tonouchi N."/>
        </authorList>
    </citation>
    <scope>NUCLEOTIDE SEQUENCE</scope>
    <source>
        <strain evidence="2">NBRC 15670</strain>
    </source>
</reference>
<keyword evidence="1" id="KW-0472">Membrane</keyword>
<evidence type="ECO:0000313" key="2">
    <source>
        <dbReference type="EMBL" id="GLW91295.1"/>
    </source>
</evidence>